<accession>A0A2Z4FK36</accession>
<dbReference type="RefSeq" id="WP_111333716.1">
    <property type="nucleotide sequence ID" value="NZ_CP030032.1"/>
</dbReference>
<reference evidence="1 2" key="1">
    <citation type="submission" date="2018-06" db="EMBL/GenBank/DDBJ databases">
        <title>Lujinxingia sediminis gen. nov. sp. nov., a new facultative anaerobic member of the class Deltaproteobacteria, and proposal of Lujinxingaceae fam. nov.</title>
        <authorList>
            <person name="Guo L.-Y."/>
            <person name="Li C.-M."/>
            <person name="Wang S."/>
            <person name="Du Z.-J."/>
        </authorList>
    </citation>
    <scope>NUCLEOTIDE SEQUENCE [LARGE SCALE GENOMIC DNA]</scope>
    <source>
        <strain evidence="1 2">FA350</strain>
    </source>
</reference>
<proteinExistence type="predicted"/>
<dbReference type="Proteomes" id="UP000249799">
    <property type="component" value="Chromosome"/>
</dbReference>
<evidence type="ECO:0000313" key="1">
    <source>
        <dbReference type="EMBL" id="AWV89312.1"/>
    </source>
</evidence>
<dbReference type="OrthoDB" id="5490139at2"/>
<organism evidence="1 2">
    <name type="scientific">Bradymonas sediminis</name>
    <dbReference type="NCBI Taxonomy" id="1548548"/>
    <lineage>
        <taxon>Bacteria</taxon>
        <taxon>Deltaproteobacteria</taxon>
        <taxon>Bradymonadales</taxon>
        <taxon>Bradymonadaceae</taxon>
        <taxon>Bradymonas</taxon>
    </lineage>
</organism>
<evidence type="ECO:0000313" key="2">
    <source>
        <dbReference type="Proteomes" id="UP000249799"/>
    </source>
</evidence>
<sequence length="372" mass="41260">MNPRVLFLADQFSNAPRTAGASHPGGAELTDDAAIEACPWPVEIAKAADFDPARLDDFDVHVIGNFERAPSRLIRALAARGRHVMFEHDLRVCQWNGNFPIAWEKIHRQTQRCICPHPGFSALYKTALGTIFLTHRQLAVYQKNPFFELGPHQVLGSSLMNQAFFERVDAVRAQAEQTRDIDTAVIYSRHKIKGVKEAIEYCEARGVEPFVIRDMTPEGVLDTFSRTRRFVYLPAGLEPAGRVLVEARFLGASVISNPNAGVAGESWWNLDDAAALEVLRDAPARFWRFIEVWLEQDEAGARAPLKSVRVPPLARAIAPAANVVLRGCETFIPAKLVRAAHQNKVKRRAADASDVTLSGRLKESSAVSPDDH</sequence>
<dbReference type="EMBL" id="CP030032">
    <property type="protein sequence ID" value="AWV89312.1"/>
    <property type="molecule type" value="Genomic_DNA"/>
</dbReference>
<name>A0A2Z4FK36_9DELT</name>
<dbReference type="KEGG" id="bsed:DN745_08160"/>
<gene>
    <name evidence="1" type="ORF">DN745_08160</name>
</gene>
<protein>
    <submittedName>
        <fullName evidence="1">Uncharacterized protein</fullName>
    </submittedName>
</protein>
<keyword evidence="2" id="KW-1185">Reference proteome</keyword>
<dbReference type="AlphaFoldDB" id="A0A2Z4FK36"/>